<dbReference type="SUPFAM" id="SSF52980">
    <property type="entry name" value="Restriction endonuclease-like"/>
    <property type="match status" value="1"/>
</dbReference>
<keyword evidence="3" id="KW-0255">Endonuclease</keyword>
<gene>
    <name evidence="3" type="ORF">V2J18_19890</name>
</gene>
<evidence type="ECO:0000313" key="4">
    <source>
        <dbReference type="Proteomes" id="UP001387215"/>
    </source>
</evidence>
<keyword evidence="4" id="KW-1185">Reference proteome</keyword>
<evidence type="ECO:0000313" key="3">
    <source>
        <dbReference type="EMBL" id="MEI2456922.1"/>
    </source>
</evidence>
<dbReference type="GO" id="GO:0016787">
    <property type="term" value="F:hydrolase activity"/>
    <property type="evidence" value="ECO:0007669"/>
    <property type="project" value="UniProtKB-KW"/>
</dbReference>
<comment type="caution">
    <text evidence="3">The sequence shown here is derived from an EMBL/GenBank/DDBJ whole genome shotgun (WGS) entry which is preliminary data.</text>
</comment>
<keyword evidence="1" id="KW-0175">Coiled coil</keyword>
<dbReference type="EMBL" id="JBANDL010000002">
    <property type="protein sequence ID" value="MEI2456922.1"/>
    <property type="molecule type" value="Genomic_DNA"/>
</dbReference>
<dbReference type="InterPro" id="IPR011856">
    <property type="entry name" value="tRNA_endonuc-like_dom_sf"/>
</dbReference>
<sequence length="534" mass="60251">MVRASARAAKQHQADLRRRERELARAIRLSDQQAKTEARIALQDARATERERKAQEKAERQEYLLDRQAEAEELTVDSEQRVEELQTILAATLAVDDRIDFSSLLIREKFPPYYLPADLKNPIQAPSRDKFMALVAPRTLLEKTLGMKKRHERDLAEAQRKYEAAAKSYESAAAVRKAELERHQKEYEADKAAFELKVAQRKAEVDELEASYRAGDPETVTLYLDMVLDRSIYPEGFPDVHRVAYIPESRQAVVELDLPNPDIVPAVVEYKYVRTRDEIDEKPRKPADIAKLYREVVAQTALRTVHELFESDQANHLDLCVFNGFIHRVNPSTGRDERVCLISVRAQKPDFNQINLARVEPAQCLRNLGAQVSPRPEEAIAVKPVIEFDMADPRFIEQQDVLEGLDQRPNLMDLAPTEFEALVSNLFAKMGLDTKQTRASRDGGVDAVAFDTRPVLGGKVVIQAKRYRNTVGVSAVRDLYGTMLNEGASKGILVATSSYGSDAYKFSEGKPMELIDGGGLLYLLCRRLGSRRGS</sequence>
<dbReference type="InterPro" id="IPR011335">
    <property type="entry name" value="Restrct_endonuc-II-like"/>
</dbReference>
<dbReference type="InterPro" id="IPR052906">
    <property type="entry name" value="Type_IV_Methyl-Rstrct_Enzyme"/>
</dbReference>
<name>A0ABU8DA02_9GAMM</name>
<dbReference type="PANTHER" id="PTHR30015:SF7">
    <property type="entry name" value="TYPE IV METHYL-DIRECTED RESTRICTION ENZYME ECOKMRR"/>
    <property type="match status" value="1"/>
</dbReference>
<dbReference type="InterPro" id="IPR007560">
    <property type="entry name" value="Restrct_endonuc_IV_Mrr"/>
</dbReference>
<dbReference type="EC" id="3.1.21.-" evidence="3"/>
<feature type="domain" description="Restriction endonuclease type IV Mrr" evidence="2">
    <location>
        <begin position="413"/>
        <end position="523"/>
    </location>
</feature>
<dbReference type="RefSeq" id="WP_336132676.1">
    <property type="nucleotide sequence ID" value="NZ_JBANDL010000002.1"/>
</dbReference>
<dbReference type="Gene3D" id="3.40.1350.10">
    <property type="match status" value="1"/>
</dbReference>
<keyword evidence="3" id="KW-0378">Hydrolase</keyword>
<reference evidence="3 4" key="1">
    <citation type="submission" date="2024-02" db="EMBL/GenBank/DDBJ databases">
        <title>Lysobacter Genome Sequencing and Mining.</title>
        <authorList>
            <person name="Bierman J."/>
            <person name="Walker M.C."/>
        </authorList>
    </citation>
    <scope>NUCLEOTIDE SEQUENCE [LARGE SCALE GENOMIC DNA]</scope>
    <source>
        <strain evidence="3 4">PB6250</strain>
    </source>
</reference>
<accession>A0ABU8DA02</accession>
<keyword evidence="3" id="KW-0540">Nuclease</keyword>
<dbReference type="Proteomes" id="UP001387215">
    <property type="component" value="Unassembled WGS sequence"/>
</dbReference>
<organism evidence="3 4">
    <name type="scientific">Lysobacter firmicutimachus</name>
    <dbReference type="NCBI Taxonomy" id="1792846"/>
    <lineage>
        <taxon>Bacteria</taxon>
        <taxon>Pseudomonadati</taxon>
        <taxon>Pseudomonadota</taxon>
        <taxon>Gammaproteobacteria</taxon>
        <taxon>Lysobacterales</taxon>
        <taxon>Lysobacteraceae</taxon>
        <taxon>Lysobacter</taxon>
    </lineage>
</organism>
<evidence type="ECO:0000256" key="1">
    <source>
        <dbReference type="SAM" id="Coils"/>
    </source>
</evidence>
<evidence type="ECO:0000259" key="2">
    <source>
        <dbReference type="Pfam" id="PF04471"/>
    </source>
</evidence>
<proteinExistence type="predicted"/>
<dbReference type="PANTHER" id="PTHR30015">
    <property type="entry name" value="MRR RESTRICTION SYSTEM PROTEIN"/>
    <property type="match status" value="1"/>
</dbReference>
<dbReference type="Pfam" id="PF04471">
    <property type="entry name" value="Mrr_cat"/>
    <property type="match status" value="1"/>
</dbReference>
<feature type="coiled-coil region" evidence="1">
    <location>
        <begin position="141"/>
        <end position="211"/>
    </location>
</feature>
<dbReference type="GO" id="GO:0004519">
    <property type="term" value="F:endonuclease activity"/>
    <property type="evidence" value="ECO:0007669"/>
    <property type="project" value="UniProtKB-KW"/>
</dbReference>
<protein>
    <submittedName>
        <fullName evidence="3">Restriction endonuclease</fullName>
        <ecNumber evidence="3">3.1.21.-</ecNumber>
    </submittedName>
</protein>